<sequence>MRGIEEVSIFAPLKNERHSVSAEGLLDKQKQNTLKRNRRKKLQNFLQKKLPVKKEFVSLQSQLEGAQE</sequence>
<accession>A0AAD0YWC8</accession>
<protein>
    <submittedName>
        <fullName evidence="1">Uncharacterized protein</fullName>
    </submittedName>
</protein>
<dbReference type="EMBL" id="CP033930">
    <property type="protein sequence ID" value="AZB19575.1"/>
    <property type="molecule type" value="Genomic_DNA"/>
</dbReference>
<organism evidence="1 2">
    <name type="scientific">Chryseobacterium indologenes</name>
    <name type="common">Flavobacterium indologenes</name>
    <dbReference type="NCBI Taxonomy" id="253"/>
    <lineage>
        <taxon>Bacteria</taxon>
        <taxon>Pseudomonadati</taxon>
        <taxon>Bacteroidota</taxon>
        <taxon>Flavobacteriia</taxon>
        <taxon>Flavobacteriales</taxon>
        <taxon>Weeksellaceae</taxon>
        <taxon>Chryseobacterium group</taxon>
        <taxon>Chryseobacterium</taxon>
    </lineage>
</organism>
<dbReference type="AlphaFoldDB" id="A0AAD0YWC8"/>
<gene>
    <name evidence="1" type="ORF">EG352_18260</name>
</gene>
<reference evidence="1 2" key="1">
    <citation type="submission" date="2018-11" db="EMBL/GenBank/DDBJ databases">
        <title>Proposal to divide the Flavobacteriaceae and reorganize its genera based on Amino Acid Identity values calculated from whole genome sequences.</title>
        <authorList>
            <person name="Nicholson A.C."/>
            <person name="Gulvik C.A."/>
            <person name="Whitney A.M."/>
            <person name="Humrighouse B.W."/>
            <person name="Bell M."/>
            <person name="Holmes B."/>
            <person name="Steigerwalt A.G."/>
            <person name="Villarma A."/>
            <person name="Sheth M."/>
            <person name="Batra D."/>
            <person name="Pryor J."/>
            <person name="Bernardet J.-F."/>
            <person name="Hugo C."/>
            <person name="Kampfer P."/>
            <person name="Newman J."/>
            <person name="McQuiston J.R."/>
        </authorList>
    </citation>
    <scope>NUCLEOTIDE SEQUENCE [LARGE SCALE GENOMIC DNA]</scope>
    <source>
        <strain evidence="1 2">H5559</strain>
    </source>
</reference>
<name>A0AAD0YWC8_CHRID</name>
<evidence type="ECO:0000313" key="1">
    <source>
        <dbReference type="EMBL" id="AZB19575.1"/>
    </source>
</evidence>
<evidence type="ECO:0000313" key="2">
    <source>
        <dbReference type="Proteomes" id="UP000269015"/>
    </source>
</evidence>
<proteinExistence type="predicted"/>
<dbReference type="Proteomes" id="UP000269015">
    <property type="component" value="Chromosome"/>
</dbReference>